<name>F4XZS8_9CYAN</name>
<dbReference type="AlphaFoldDB" id="F4XZS8"/>
<organism evidence="1 2">
    <name type="scientific">Moorena producens 3L</name>
    <dbReference type="NCBI Taxonomy" id="489825"/>
    <lineage>
        <taxon>Bacteria</taxon>
        <taxon>Bacillati</taxon>
        <taxon>Cyanobacteriota</taxon>
        <taxon>Cyanophyceae</taxon>
        <taxon>Coleofasciculales</taxon>
        <taxon>Coleofasciculaceae</taxon>
        <taxon>Moorena</taxon>
    </lineage>
</organism>
<dbReference type="EMBL" id="GL890965">
    <property type="protein sequence ID" value="EGJ29846.1"/>
    <property type="molecule type" value="Genomic_DNA"/>
</dbReference>
<sequence>MWLFLGTSLTGAKCLWFLRDIGNHCRFWFCRFRKVGAFIFASTSFAAYLDSTLRLTAPSWLVLMCHLLMRLRCTQENHPDCPYNLGLFFEDYSSNITVS</sequence>
<evidence type="ECO:0000313" key="1">
    <source>
        <dbReference type="EMBL" id="EGJ29846.1"/>
    </source>
</evidence>
<dbReference type="Proteomes" id="UP000003959">
    <property type="component" value="Unassembled WGS sequence"/>
</dbReference>
<evidence type="ECO:0000313" key="2">
    <source>
        <dbReference type="Proteomes" id="UP000003959"/>
    </source>
</evidence>
<dbReference type="HOGENOM" id="CLU_2317173_0_0_3"/>
<accession>F4XZS8</accession>
<keyword evidence="2" id="KW-1185">Reference proteome</keyword>
<gene>
    <name evidence="1" type="ORF">LYNGBM3L_59500</name>
</gene>
<reference evidence="2" key="1">
    <citation type="journal article" date="2011" name="Proc. Natl. Acad. Sci. U.S.A.">
        <title>Genomic insights into the physiology and ecology of the marine filamentous cyanobacterium Lyngbya majuscula.</title>
        <authorList>
            <person name="Jones A.C."/>
            <person name="Monroe E.A."/>
            <person name="Podell S."/>
            <person name="Hess W.R."/>
            <person name="Klages S."/>
            <person name="Esquenazi E."/>
            <person name="Niessen S."/>
            <person name="Hoover H."/>
            <person name="Rothmann M."/>
            <person name="Lasken R.S."/>
            <person name="Yates J.R.III."/>
            <person name="Reinhardt R."/>
            <person name="Kube M."/>
            <person name="Burkart M.D."/>
            <person name="Allen E.E."/>
            <person name="Dorrestein P.C."/>
            <person name="Gerwick W.H."/>
            <person name="Gerwick L."/>
        </authorList>
    </citation>
    <scope>NUCLEOTIDE SEQUENCE [LARGE SCALE GENOMIC DNA]</scope>
    <source>
        <strain evidence="2">3L</strain>
    </source>
</reference>
<protein>
    <submittedName>
        <fullName evidence="1">Uncharacterized protein</fullName>
    </submittedName>
</protein>
<proteinExistence type="predicted"/>